<dbReference type="RefSeq" id="XP_005850612.1">
    <property type="nucleotide sequence ID" value="XM_005850550.1"/>
</dbReference>
<dbReference type="eggNOG" id="KOG0853">
    <property type="taxonomic scope" value="Eukaryota"/>
</dbReference>
<dbReference type="InterPro" id="IPR028098">
    <property type="entry name" value="Glyco_trans_4-like_N"/>
</dbReference>
<reference evidence="13 14" key="1">
    <citation type="journal article" date="2010" name="Plant Cell">
        <title>The Chlorella variabilis NC64A genome reveals adaptation to photosymbiosis, coevolution with viruses, and cryptic sex.</title>
        <authorList>
            <person name="Blanc G."/>
            <person name="Duncan G."/>
            <person name="Agarkova I."/>
            <person name="Borodovsky M."/>
            <person name="Gurnon J."/>
            <person name="Kuo A."/>
            <person name="Lindquist E."/>
            <person name="Lucas S."/>
            <person name="Pangilinan J."/>
            <person name="Polle J."/>
            <person name="Salamov A."/>
            <person name="Terry A."/>
            <person name="Yamada T."/>
            <person name="Dunigan D.D."/>
            <person name="Grigoriev I.V."/>
            <person name="Claverie J.M."/>
            <person name="Van Etten J.L."/>
        </authorList>
    </citation>
    <scope>NUCLEOTIDE SEQUENCE [LARGE SCALE GENOMIC DNA]</scope>
    <source>
        <strain evidence="13 14">NC64A</strain>
    </source>
</reference>
<comment type="catalytic activity">
    <reaction evidence="9 10">
        <text>an alpha-D-Man-(1-&gt;3)-beta-D-Man-(1-&gt;4)-beta-D-GlcNAc-(1-&gt;4)-alpha-D-GlcNAc-diphospho-di-trans,poly-cis-dolichol + GDP-alpha-D-mannose = an alpha-D-Man-(1-&gt;3)-[alpha-D-Man-(1-&gt;6)]-beta-D-Man-(1-&gt;4)-beta-D-GlcNAc-(1-&gt;4)-alpha-D-GlcNAc-diphospho-di-trans,poly-cis-dolichol + GDP + H(+)</text>
        <dbReference type="Rhea" id="RHEA:29519"/>
        <dbReference type="Rhea" id="RHEA-COMP:19513"/>
        <dbReference type="Rhea" id="RHEA-COMP:19515"/>
        <dbReference type="ChEBI" id="CHEBI:15378"/>
        <dbReference type="ChEBI" id="CHEBI:57527"/>
        <dbReference type="ChEBI" id="CHEBI:58189"/>
        <dbReference type="ChEBI" id="CHEBI:132510"/>
        <dbReference type="ChEBI" id="CHEBI:132511"/>
        <dbReference type="EC" id="2.4.1.257"/>
    </reaction>
    <physiologicalReaction direction="left-to-right" evidence="9 10">
        <dbReference type="Rhea" id="RHEA:29520"/>
    </physiologicalReaction>
</comment>
<sequence length="431" mass="47417">MVRTRRSSHAAPLRVAFCHPDLGLGGAERLIVDAAVELAGHGHTVDVYTAFHDPRRCFEETVSGPFSVTVAGGWFPRHVAGRGHALCAYIRCTLVALHIAWLSWRRGTQYDVVFVDQVSAVNWVLRWLTAARILFYCHFPDLLLAARRSALHAAYRAPLDWVEQATTGAAHLILVNSAFTQGVFAQTFRRLHARGIRPGILYPAVSIPAAEELQEAKASWREGLPPELALFVGGGPTFLSINRFERKKGIGLAIEALRELRQRGPRHAACRLVLAGGYDPRLAENVEHLRELEELAERLGVRRQVHFLPSFSDRQRAWLLAACVAVLYTPQREHFGIVPLEAMAAGHPVVACDSGGPKESVLSGRTGFLCEPQPGPWADAMEALMAGGAAERLGAAARQHVQSKFSRAAFGQELNRCVVELAAAPRQRRQQ</sequence>
<protein>
    <recommendedName>
        <fullName evidence="10">Alpha-1,3/1,6-mannosyltransferase ALG2</fullName>
        <ecNumber evidence="10">2.4.1.132</ecNumber>
        <ecNumber evidence="10">2.4.1.257</ecNumber>
    </recommendedName>
    <alternativeName>
        <fullName evidence="10">GDP-Man:Man(1)GlcNAc(2)-PP-Dol alpha-1,3-mannosyltransferase</fullName>
    </alternativeName>
</protein>
<evidence type="ECO:0000256" key="10">
    <source>
        <dbReference type="RuleBase" id="RU367136"/>
    </source>
</evidence>
<dbReference type="Gene3D" id="3.40.50.2000">
    <property type="entry name" value="Glycogen Phosphorylase B"/>
    <property type="match status" value="2"/>
</dbReference>
<dbReference type="EC" id="2.4.1.132" evidence="10"/>
<dbReference type="GeneID" id="17358135"/>
<dbReference type="GO" id="GO:0004378">
    <property type="term" value="F:GDP-Man:Man(1)GlcNAc(2)-PP-Dol alpha-1,3-mannosyltransferase activity"/>
    <property type="evidence" value="ECO:0007669"/>
    <property type="project" value="UniProtKB-UniRule"/>
</dbReference>
<dbReference type="AlphaFoldDB" id="E1Z5P6"/>
<dbReference type="OrthoDB" id="448893at2759"/>
<keyword evidence="2 10" id="KW-0328">Glycosyltransferase</keyword>
<keyword evidence="7" id="KW-0472">Membrane</keyword>
<dbReference type="STRING" id="554065.E1Z5P6"/>
<evidence type="ECO:0000256" key="3">
    <source>
        <dbReference type="ARBA" id="ARBA00022679"/>
    </source>
</evidence>
<comment type="subcellular location">
    <subcellularLocation>
        <location evidence="10">Endoplasmic reticulum membrane</location>
        <topology evidence="10">Single-pass membrane protein</topology>
    </subcellularLocation>
</comment>
<keyword evidence="3 10" id="KW-0808">Transferase</keyword>
<dbReference type="KEGG" id="cvr:CHLNCDRAFT_56004"/>
<dbReference type="CDD" id="cd03805">
    <property type="entry name" value="GT4_ALG2-like"/>
    <property type="match status" value="1"/>
</dbReference>
<keyword evidence="5" id="KW-0256">Endoplasmic reticulum</keyword>
<comment type="function">
    <text evidence="10">Mannosylates Man(2)GlcNAc(2)-dolichol diphosphate and Man(1)GlcNAc(2)-dolichol diphosphate to form Man(3)GlcNAc(2)-dolichol diphosphate.</text>
</comment>
<evidence type="ECO:0000259" key="12">
    <source>
        <dbReference type="Pfam" id="PF13439"/>
    </source>
</evidence>
<evidence type="ECO:0000256" key="8">
    <source>
        <dbReference type="ARBA" id="ARBA00045103"/>
    </source>
</evidence>
<dbReference type="Proteomes" id="UP000008141">
    <property type="component" value="Unassembled WGS sequence"/>
</dbReference>
<keyword evidence="6" id="KW-1133">Transmembrane helix</keyword>
<dbReference type="EMBL" id="GL433837">
    <property type="protein sequence ID" value="EFN58510.1"/>
    <property type="molecule type" value="Genomic_DNA"/>
</dbReference>
<dbReference type="GO" id="GO:0005789">
    <property type="term" value="C:endoplasmic reticulum membrane"/>
    <property type="evidence" value="ECO:0007669"/>
    <property type="project" value="UniProtKB-SubCell"/>
</dbReference>
<dbReference type="InterPro" id="IPR027054">
    <property type="entry name" value="ALG2"/>
</dbReference>
<feature type="domain" description="Glycosyl transferase family 1" evidence="11">
    <location>
        <begin position="234"/>
        <end position="399"/>
    </location>
</feature>
<dbReference type="FunCoup" id="E1Z5P6">
    <property type="interactions" value="1906"/>
</dbReference>
<dbReference type="Pfam" id="PF00534">
    <property type="entry name" value="Glycos_transf_1"/>
    <property type="match status" value="1"/>
</dbReference>
<evidence type="ECO:0000256" key="2">
    <source>
        <dbReference type="ARBA" id="ARBA00022676"/>
    </source>
</evidence>
<evidence type="ECO:0000259" key="11">
    <source>
        <dbReference type="Pfam" id="PF00534"/>
    </source>
</evidence>
<evidence type="ECO:0000256" key="5">
    <source>
        <dbReference type="ARBA" id="ARBA00022824"/>
    </source>
</evidence>
<dbReference type="Pfam" id="PF13439">
    <property type="entry name" value="Glyco_transf_4"/>
    <property type="match status" value="1"/>
</dbReference>
<evidence type="ECO:0000256" key="7">
    <source>
        <dbReference type="ARBA" id="ARBA00023136"/>
    </source>
</evidence>
<gene>
    <name evidence="13" type="ORF">CHLNCDRAFT_56004</name>
</gene>
<keyword evidence="14" id="KW-1185">Reference proteome</keyword>
<organism evidence="14">
    <name type="scientific">Chlorella variabilis</name>
    <name type="common">Green alga</name>
    <dbReference type="NCBI Taxonomy" id="554065"/>
    <lineage>
        <taxon>Eukaryota</taxon>
        <taxon>Viridiplantae</taxon>
        <taxon>Chlorophyta</taxon>
        <taxon>core chlorophytes</taxon>
        <taxon>Trebouxiophyceae</taxon>
        <taxon>Chlorellales</taxon>
        <taxon>Chlorellaceae</taxon>
        <taxon>Chlorella clade</taxon>
        <taxon>Chlorella</taxon>
    </lineage>
</organism>
<dbReference type="InterPro" id="IPR001296">
    <property type="entry name" value="Glyco_trans_1"/>
</dbReference>
<feature type="domain" description="Glycosyltransferase subfamily 4-like N-terminal" evidence="12">
    <location>
        <begin position="25"/>
        <end position="189"/>
    </location>
</feature>
<accession>E1Z5P6</accession>
<evidence type="ECO:0000313" key="14">
    <source>
        <dbReference type="Proteomes" id="UP000008141"/>
    </source>
</evidence>
<name>E1Z5P6_CHLVA</name>
<comment type="catalytic activity">
    <reaction evidence="8 10">
        <text>a beta-D-Man-(1-&gt;4)-beta-D-GlcNAc-(1-&gt;4)-alpha-D-GlcNAc-diphospho-di-trans,poly-cis-dolichol + GDP-alpha-D-mannose = an alpha-D-Man-(1-&gt;3)-beta-D-Man-(1-&gt;4)-beta-D-GlcNAc-(1-&gt;4)-alpha-D-GlcNAc-diphospho-di-trans,poly-cis-dolichol + GDP + H(+)</text>
        <dbReference type="Rhea" id="RHEA:29515"/>
        <dbReference type="Rhea" id="RHEA-COMP:19511"/>
        <dbReference type="Rhea" id="RHEA-COMP:19513"/>
        <dbReference type="ChEBI" id="CHEBI:15378"/>
        <dbReference type="ChEBI" id="CHEBI:57527"/>
        <dbReference type="ChEBI" id="CHEBI:58189"/>
        <dbReference type="ChEBI" id="CHEBI:58472"/>
        <dbReference type="ChEBI" id="CHEBI:132510"/>
        <dbReference type="EC" id="2.4.1.132"/>
    </reaction>
    <physiologicalReaction direction="left-to-right" evidence="8 10">
        <dbReference type="Rhea" id="RHEA:29516"/>
    </physiologicalReaction>
</comment>
<evidence type="ECO:0000256" key="4">
    <source>
        <dbReference type="ARBA" id="ARBA00022692"/>
    </source>
</evidence>
<dbReference type="EC" id="2.4.1.257" evidence="10"/>
<keyword evidence="4" id="KW-0812">Transmembrane</keyword>
<evidence type="ECO:0000256" key="6">
    <source>
        <dbReference type="ARBA" id="ARBA00022989"/>
    </source>
</evidence>
<dbReference type="SUPFAM" id="SSF53756">
    <property type="entry name" value="UDP-Glycosyltransferase/glycogen phosphorylase"/>
    <property type="match status" value="1"/>
</dbReference>
<dbReference type="OMA" id="AMYMKCP"/>
<dbReference type="PANTHER" id="PTHR45918">
    <property type="entry name" value="ALPHA-1,3/1,6-MANNOSYLTRANSFERASE ALG2"/>
    <property type="match status" value="1"/>
</dbReference>
<dbReference type="InParanoid" id="E1Z5P6"/>
<comment type="pathway">
    <text evidence="1 10">Protein modification; protein glycosylation.</text>
</comment>
<dbReference type="UniPathway" id="UPA00378"/>
<comment type="similarity">
    <text evidence="10">Belongs to the glycosyltransferase group 1 family.</text>
</comment>
<proteinExistence type="inferred from homology"/>
<dbReference type="GO" id="GO:0102704">
    <property type="term" value="F:GDP-Man:Man(2)GlcNAc(2)-PP-Dol alpha-1,6-mannosyltransferase activity"/>
    <property type="evidence" value="ECO:0007669"/>
    <property type="project" value="UniProtKB-UniRule"/>
</dbReference>
<evidence type="ECO:0000256" key="1">
    <source>
        <dbReference type="ARBA" id="ARBA00004922"/>
    </source>
</evidence>
<evidence type="ECO:0000313" key="13">
    <source>
        <dbReference type="EMBL" id="EFN58510.1"/>
    </source>
</evidence>
<evidence type="ECO:0000256" key="9">
    <source>
        <dbReference type="ARBA" id="ARBA00045104"/>
    </source>
</evidence>
<dbReference type="PANTHER" id="PTHR45918:SF1">
    <property type="entry name" value="ALPHA-1,3_1,6-MANNOSYLTRANSFERASE ALG2"/>
    <property type="match status" value="1"/>
</dbReference>